<dbReference type="PROSITE" id="PS50943">
    <property type="entry name" value="HTH_CROC1"/>
    <property type="match status" value="1"/>
</dbReference>
<evidence type="ECO:0000259" key="1">
    <source>
        <dbReference type="PROSITE" id="PS50943"/>
    </source>
</evidence>
<accession>A0A660L7I8</accession>
<dbReference type="InterPro" id="IPR010982">
    <property type="entry name" value="Lambda_DNA-bd_dom_sf"/>
</dbReference>
<dbReference type="PANTHER" id="PTHR35010">
    <property type="entry name" value="BLL4672 PROTEIN-RELATED"/>
    <property type="match status" value="1"/>
</dbReference>
<dbReference type="EMBL" id="RBIL01000001">
    <property type="protein sequence ID" value="RKQ91007.1"/>
    <property type="molecule type" value="Genomic_DNA"/>
</dbReference>
<organism evidence="2 3">
    <name type="scientific">Solirubrobacter pauli</name>
    <dbReference type="NCBI Taxonomy" id="166793"/>
    <lineage>
        <taxon>Bacteria</taxon>
        <taxon>Bacillati</taxon>
        <taxon>Actinomycetota</taxon>
        <taxon>Thermoleophilia</taxon>
        <taxon>Solirubrobacterales</taxon>
        <taxon>Solirubrobacteraceae</taxon>
        <taxon>Solirubrobacter</taxon>
    </lineage>
</organism>
<proteinExistence type="predicted"/>
<dbReference type="Pfam" id="PF01381">
    <property type="entry name" value="HTH_3"/>
    <property type="match status" value="1"/>
</dbReference>
<keyword evidence="3" id="KW-1185">Reference proteome</keyword>
<dbReference type="Gene3D" id="1.10.260.40">
    <property type="entry name" value="lambda repressor-like DNA-binding domains"/>
    <property type="match status" value="1"/>
</dbReference>
<feature type="domain" description="HTH cro/C1-type" evidence="1">
    <location>
        <begin position="7"/>
        <end position="61"/>
    </location>
</feature>
<dbReference type="Proteomes" id="UP000278962">
    <property type="component" value="Unassembled WGS sequence"/>
</dbReference>
<dbReference type="GO" id="GO:0003677">
    <property type="term" value="F:DNA binding"/>
    <property type="evidence" value="ECO:0007669"/>
    <property type="project" value="InterPro"/>
</dbReference>
<dbReference type="PANTHER" id="PTHR35010:SF4">
    <property type="entry name" value="BLL5781 PROTEIN"/>
    <property type="match status" value="1"/>
</dbReference>
<sequence>MSVGPLIKQWRTRRRLSQLDLALEAGVSARHLSFVETGRSRPSEQMVLHLAEHLDVPLRERNRLLLAAGYAPAYQQRDLDAPELQPVKQALDQLLTAHEPFPAVVVDRASNLVAANRAAGLLTQGVAAHLLEPPVNVLRLALHPDGMAPRIENLAQWRAHLLADLQVQIDQTADDGLQALYDELAALPGPTEPHGHHDVFVPLKIDGLTFLSTRTTFGTALDVTVSELAIEAFFPADQVTLEVVQAIRPVAAVGRKP</sequence>
<reference evidence="2 3" key="1">
    <citation type="submission" date="2018-10" db="EMBL/GenBank/DDBJ databases">
        <title>Genomic Encyclopedia of Archaeal and Bacterial Type Strains, Phase II (KMG-II): from individual species to whole genera.</title>
        <authorList>
            <person name="Goeker M."/>
        </authorList>
    </citation>
    <scope>NUCLEOTIDE SEQUENCE [LARGE SCALE GENOMIC DNA]</scope>
    <source>
        <strain evidence="2 3">DSM 14954</strain>
    </source>
</reference>
<comment type="caution">
    <text evidence="2">The sequence shown here is derived from an EMBL/GenBank/DDBJ whole genome shotgun (WGS) entry which is preliminary data.</text>
</comment>
<dbReference type="Gene3D" id="3.30.450.180">
    <property type="match status" value="1"/>
</dbReference>
<evidence type="ECO:0000313" key="2">
    <source>
        <dbReference type="EMBL" id="RKQ91007.1"/>
    </source>
</evidence>
<protein>
    <submittedName>
        <fullName evidence="2">Xre family transcriptional regulator</fullName>
    </submittedName>
</protein>
<dbReference type="InterPro" id="IPR001387">
    <property type="entry name" value="Cro/C1-type_HTH"/>
</dbReference>
<gene>
    <name evidence="2" type="ORF">C8N24_0823</name>
</gene>
<dbReference type="AlphaFoldDB" id="A0A660L7I8"/>
<dbReference type="InterPro" id="IPR041413">
    <property type="entry name" value="MLTR_LBD"/>
</dbReference>
<dbReference type="Pfam" id="PF17765">
    <property type="entry name" value="MLTR_LBD"/>
    <property type="match status" value="1"/>
</dbReference>
<dbReference type="CDD" id="cd00093">
    <property type="entry name" value="HTH_XRE"/>
    <property type="match status" value="1"/>
</dbReference>
<dbReference type="RefSeq" id="WP_121248253.1">
    <property type="nucleotide sequence ID" value="NZ_RBIL01000001.1"/>
</dbReference>
<name>A0A660L7I8_9ACTN</name>
<dbReference type="OrthoDB" id="2959414at2"/>
<dbReference type="SUPFAM" id="SSF47413">
    <property type="entry name" value="lambda repressor-like DNA-binding domains"/>
    <property type="match status" value="1"/>
</dbReference>
<dbReference type="SMART" id="SM00530">
    <property type="entry name" value="HTH_XRE"/>
    <property type="match status" value="1"/>
</dbReference>
<evidence type="ECO:0000313" key="3">
    <source>
        <dbReference type="Proteomes" id="UP000278962"/>
    </source>
</evidence>